<dbReference type="PANTHER" id="PTHR32322">
    <property type="entry name" value="INNER MEMBRANE TRANSPORTER"/>
    <property type="match status" value="1"/>
</dbReference>
<feature type="domain" description="EamA" evidence="6">
    <location>
        <begin position="8"/>
        <end position="139"/>
    </location>
</feature>
<dbReference type="PANTHER" id="PTHR32322:SF2">
    <property type="entry name" value="EAMA DOMAIN-CONTAINING PROTEIN"/>
    <property type="match status" value="1"/>
</dbReference>
<protein>
    <submittedName>
        <fullName evidence="7">DMT family transporter</fullName>
    </submittedName>
</protein>
<comment type="similarity">
    <text evidence="2">Belongs to the EamA transporter family.</text>
</comment>
<accession>A0ABV1DEL2</accession>
<gene>
    <name evidence="7" type="ORF">WMQ36_24850</name>
</gene>
<comment type="caution">
    <text evidence="7">The sequence shown here is derived from an EMBL/GenBank/DDBJ whole genome shotgun (WGS) entry which is preliminary data.</text>
</comment>
<name>A0ABV1DEL2_9FIRM</name>
<keyword evidence="5" id="KW-0472">Membrane</keyword>
<evidence type="ECO:0000256" key="3">
    <source>
        <dbReference type="ARBA" id="ARBA00022692"/>
    </source>
</evidence>
<dbReference type="InterPro" id="IPR000620">
    <property type="entry name" value="EamA_dom"/>
</dbReference>
<proteinExistence type="inferred from homology"/>
<evidence type="ECO:0000313" key="8">
    <source>
        <dbReference type="Proteomes" id="UP001454086"/>
    </source>
</evidence>
<evidence type="ECO:0000313" key="7">
    <source>
        <dbReference type="EMBL" id="MEQ2428193.1"/>
    </source>
</evidence>
<dbReference type="InterPro" id="IPR050638">
    <property type="entry name" value="AA-Vitamin_Transporters"/>
</dbReference>
<dbReference type="SUPFAM" id="SSF103481">
    <property type="entry name" value="Multidrug resistance efflux transporter EmrE"/>
    <property type="match status" value="2"/>
</dbReference>
<evidence type="ECO:0000259" key="6">
    <source>
        <dbReference type="Pfam" id="PF00892"/>
    </source>
</evidence>
<evidence type="ECO:0000256" key="4">
    <source>
        <dbReference type="ARBA" id="ARBA00022989"/>
    </source>
</evidence>
<feature type="domain" description="EamA" evidence="6">
    <location>
        <begin position="151"/>
        <end position="285"/>
    </location>
</feature>
<evidence type="ECO:0000256" key="2">
    <source>
        <dbReference type="ARBA" id="ARBA00007362"/>
    </source>
</evidence>
<sequence>MVMDRRIKALLGMMVVSLFWAPSFAVTKDVLSFTGPVSLVCIRFLGAACLMTVLCVPLHSKTKIRKEDRCLYLVTAAMIPLHYVLSNIASLSLNETESIMFSSFQSLLTMIIASLLLGSKIKPLTSIYIGMAGIGAVLLMEFQSSPSLVKTGYAVMMSAMVVWVIYCVLLTKLLEYYRIGNLIRGQFWLTGIILLPWMIIEDNQFGQIDGGQLVCLAYLIICCTFICFVLNAKGIKEIGPIPSSLVLIIGPVLVMALDMGKTGLHFSPRRLTGVLFILAGIVLVVLDIVRGTKKEIAENERMG</sequence>
<dbReference type="EMBL" id="JBBMFM010000158">
    <property type="protein sequence ID" value="MEQ2428193.1"/>
    <property type="molecule type" value="Genomic_DNA"/>
</dbReference>
<keyword evidence="8" id="KW-1185">Reference proteome</keyword>
<evidence type="ECO:0000256" key="5">
    <source>
        <dbReference type="ARBA" id="ARBA00023136"/>
    </source>
</evidence>
<reference evidence="7 8" key="1">
    <citation type="submission" date="2024-03" db="EMBL/GenBank/DDBJ databases">
        <title>Human intestinal bacterial collection.</title>
        <authorList>
            <person name="Pauvert C."/>
            <person name="Hitch T.C.A."/>
            <person name="Clavel T."/>
        </authorList>
    </citation>
    <scope>NUCLEOTIDE SEQUENCE [LARGE SCALE GENOMIC DNA]</scope>
    <source>
        <strain evidence="7 8">CLA-SR-H021</strain>
    </source>
</reference>
<comment type="subcellular location">
    <subcellularLocation>
        <location evidence="1">Membrane</location>
        <topology evidence="1">Multi-pass membrane protein</topology>
    </subcellularLocation>
</comment>
<dbReference type="Pfam" id="PF00892">
    <property type="entry name" value="EamA"/>
    <property type="match status" value="2"/>
</dbReference>
<keyword evidence="4" id="KW-1133">Transmembrane helix</keyword>
<evidence type="ECO:0000256" key="1">
    <source>
        <dbReference type="ARBA" id="ARBA00004141"/>
    </source>
</evidence>
<dbReference type="InterPro" id="IPR037185">
    <property type="entry name" value="EmrE-like"/>
</dbReference>
<dbReference type="RefSeq" id="WP_040379733.1">
    <property type="nucleotide sequence ID" value="NZ_JBBMFM010000158.1"/>
</dbReference>
<organism evidence="7 8">
    <name type="scientific">Enterocloster hominis</name>
    <name type="common">ex Hitch et al. 2024</name>
    <dbReference type="NCBI Taxonomy" id="1917870"/>
    <lineage>
        <taxon>Bacteria</taxon>
        <taxon>Bacillati</taxon>
        <taxon>Bacillota</taxon>
        <taxon>Clostridia</taxon>
        <taxon>Lachnospirales</taxon>
        <taxon>Lachnospiraceae</taxon>
        <taxon>Enterocloster</taxon>
    </lineage>
</organism>
<keyword evidence="3" id="KW-0812">Transmembrane</keyword>
<dbReference type="Proteomes" id="UP001454086">
    <property type="component" value="Unassembled WGS sequence"/>
</dbReference>